<comment type="caution">
    <text evidence="2">The sequence shown here is derived from an EMBL/GenBank/DDBJ whole genome shotgun (WGS) entry which is preliminary data.</text>
</comment>
<feature type="transmembrane region" description="Helical" evidence="1">
    <location>
        <begin position="376"/>
        <end position="393"/>
    </location>
</feature>
<keyword evidence="1" id="KW-0812">Transmembrane</keyword>
<organism evidence="2 3">
    <name type="scientific">Pseudoalteromonas phenolica</name>
    <dbReference type="NCBI Taxonomy" id="161398"/>
    <lineage>
        <taxon>Bacteria</taxon>
        <taxon>Pseudomonadati</taxon>
        <taxon>Pseudomonadota</taxon>
        <taxon>Gammaproteobacteria</taxon>
        <taxon>Alteromonadales</taxon>
        <taxon>Pseudoalteromonadaceae</taxon>
        <taxon>Pseudoalteromonas</taxon>
    </lineage>
</organism>
<keyword evidence="1" id="KW-0472">Membrane</keyword>
<accession>A0A4V2EJ60</accession>
<evidence type="ECO:0000256" key="1">
    <source>
        <dbReference type="SAM" id="Phobius"/>
    </source>
</evidence>
<protein>
    <submittedName>
        <fullName evidence="2">Uncharacterized protein</fullName>
    </submittedName>
</protein>
<evidence type="ECO:0000313" key="2">
    <source>
        <dbReference type="EMBL" id="RZQ51218.1"/>
    </source>
</evidence>
<proteinExistence type="predicted"/>
<keyword evidence="1" id="KW-1133">Transmembrane helix</keyword>
<reference evidence="2 3" key="1">
    <citation type="submission" date="2018-01" db="EMBL/GenBank/DDBJ databases">
        <title>Co-occurrence of chitin degradation, pigmentation and bioactivity in marine Pseudoalteromonas.</title>
        <authorList>
            <person name="Paulsen S."/>
            <person name="Gram L."/>
            <person name="Machado H."/>
        </authorList>
    </citation>
    <scope>NUCLEOTIDE SEQUENCE [LARGE SCALE GENOMIC DNA]</scope>
    <source>
        <strain evidence="2 3">S3898</strain>
    </source>
</reference>
<evidence type="ECO:0000313" key="3">
    <source>
        <dbReference type="Proteomes" id="UP000291338"/>
    </source>
</evidence>
<dbReference type="AlphaFoldDB" id="A0A4V2EJ60"/>
<feature type="transmembrane region" description="Helical" evidence="1">
    <location>
        <begin position="234"/>
        <end position="253"/>
    </location>
</feature>
<dbReference type="Proteomes" id="UP000291338">
    <property type="component" value="Unassembled WGS sequence"/>
</dbReference>
<dbReference type="RefSeq" id="WP_130257352.1">
    <property type="nucleotide sequence ID" value="NZ_PPSX01000128.1"/>
</dbReference>
<name>A0A4V2EJ60_9GAMM</name>
<gene>
    <name evidence="2" type="ORF">C1E23_20665</name>
</gene>
<feature type="transmembrane region" description="Helical" evidence="1">
    <location>
        <begin position="405"/>
        <end position="423"/>
    </location>
</feature>
<feature type="transmembrane region" description="Helical" evidence="1">
    <location>
        <begin position="481"/>
        <end position="499"/>
    </location>
</feature>
<sequence length="520" mass="58743">MTFVTDGIGLLSPSYGKQEVSENFKRFSAKYALGSLSTERSSEFYDWLNAGCHGQDSLSYEVKVGLASSVSFSPSNRAMFDEKLELLNDAISQKEPDDAVVLSIVVRKKRILSEGFSEVNVYSLDDFGVHLSNQKLSELVSFLPDDFNDGLPILFNVLHQTNECKTSRFSFRTSYPTVDQGGSSVTFDFDKTARSEKVDKRDKCGHFASAALMDYLPEDFIFDGECTNDEVSSIFNGLLAFYLLVFLCDFSAVPNKLTVRMKGYKLLSQELDLSELQDAKVDELREIYDWVYTDGNYTDKIGLARNLISIHLQNDSLLTLDEGTIHSLESGYDIYLKDNVKQYIEIKNKLSEFIQSSSDKANAVTQNMFTSMKNSLWGFVSFFLSVIFLRVITKGTFNGIVTTDILIISYGILSISLVLLWVSHKETNADKERFKQSYISLKDRYKDLLDKNDLNRILQDDKVHNDDLAHVDSKKKLYRNAWLGITLVMALVVTSLWHFNPSTPEEQPAPQNTSTSAKGN</sequence>
<dbReference type="EMBL" id="PPSX01000128">
    <property type="protein sequence ID" value="RZQ51218.1"/>
    <property type="molecule type" value="Genomic_DNA"/>
</dbReference>